<dbReference type="Proteomes" id="UP000515728">
    <property type="component" value="Chromosome"/>
</dbReference>
<accession>A0A7G7MJT1</accession>
<evidence type="ECO:0000313" key="1">
    <source>
        <dbReference type="EMBL" id="QNG53042.1"/>
    </source>
</evidence>
<reference evidence="1 2" key="1">
    <citation type="submission" date="2020-08" db="EMBL/GenBank/DDBJ databases">
        <authorList>
            <person name="Mo P."/>
        </authorList>
    </citation>
    <scope>NUCLEOTIDE SEQUENCE [LARGE SCALE GENOMIC DNA]</scope>
    <source>
        <strain evidence="1 2">CGMCC 4.1532</strain>
    </source>
</reference>
<dbReference type="EMBL" id="CP060131">
    <property type="protein sequence ID" value="QNG53042.1"/>
    <property type="molecule type" value="Genomic_DNA"/>
</dbReference>
<proteinExistence type="predicted"/>
<name>A0A7G7MJT1_9PSEU</name>
<evidence type="ECO:0000313" key="2">
    <source>
        <dbReference type="Proteomes" id="UP000515728"/>
    </source>
</evidence>
<dbReference type="AlphaFoldDB" id="A0A7G7MJT1"/>
<protein>
    <recommendedName>
        <fullName evidence="3">Transcriptional regulator, AbiEi antitoxin, Type IV TA system</fullName>
    </recommendedName>
</protein>
<sequence length="300" mass="32935">MDLRTRGGLLAEGYSERELRRLLRDGQLDPVRPGAYVFGGVPPDAAARHLLQVRAACEQLSTDAVVSHASAAVVHGLALWVTPLDRVHVTRDRRSSGARRGRRVHVHSAALDTDEVVPVAGIAVTSVERTLVDLGRTVPFEQAVVAADQALHRHLTSRGALDLASVRRPRLPGMPAARRALAFADAGAVSPGESRSRVAIAQAGLPAPVLQWEVRTVSGRFVGRVDFGWPELRTVGEFDGRVKYGRELRPGQDPAEVLYEEKLREDALRAEDLGVVRWGWGDLDRFGPVAQRLRDRYRSR</sequence>
<dbReference type="KEGG" id="ppel:H6H00_03115"/>
<evidence type="ECO:0008006" key="3">
    <source>
        <dbReference type="Google" id="ProtNLM"/>
    </source>
</evidence>
<gene>
    <name evidence="1" type="ORF">H6H00_03115</name>
</gene>
<organism evidence="1 2">
    <name type="scientific">Pseudonocardia petroleophila</name>
    <dbReference type="NCBI Taxonomy" id="37331"/>
    <lineage>
        <taxon>Bacteria</taxon>
        <taxon>Bacillati</taxon>
        <taxon>Actinomycetota</taxon>
        <taxon>Actinomycetes</taxon>
        <taxon>Pseudonocardiales</taxon>
        <taxon>Pseudonocardiaceae</taxon>
        <taxon>Pseudonocardia</taxon>
    </lineage>
</organism>
<dbReference type="RefSeq" id="WP_185719871.1">
    <property type="nucleotide sequence ID" value="NZ_BAAAWI010000001.1"/>
</dbReference>
<keyword evidence="2" id="KW-1185">Reference proteome</keyword>